<dbReference type="Gene3D" id="2.130.10.10">
    <property type="entry name" value="YVTN repeat-like/Quinoprotein amine dehydrogenase"/>
    <property type="match status" value="1"/>
</dbReference>
<evidence type="ECO:0000313" key="4">
    <source>
        <dbReference type="EMBL" id="JAP93946.1"/>
    </source>
</evidence>
<dbReference type="InterPro" id="IPR001680">
    <property type="entry name" value="WD40_rpt"/>
</dbReference>
<protein>
    <submittedName>
        <fullName evidence="4">Uncharacterized protein</fullName>
    </submittedName>
</protein>
<dbReference type="InterPro" id="IPR036322">
    <property type="entry name" value="WD40_repeat_dom_sf"/>
</dbReference>
<dbReference type="AlphaFoldDB" id="A0A146KEL5"/>
<dbReference type="EMBL" id="GDID01002660">
    <property type="protein sequence ID" value="JAP93946.1"/>
    <property type="molecule type" value="Transcribed_RNA"/>
</dbReference>
<reference evidence="4" key="1">
    <citation type="submission" date="2015-07" db="EMBL/GenBank/DDBJ databases">
        <title>Adaptation to a free-living lifestyle via gene acquisitions in the diplomonad Trepomonas sp. PC1.</title>
        <authorList>
            <person name="Xu F."/>
            <person name="Jerlstrom-Hultqvist J."/>
            <person name="Kolisko M."/>
            <person name="Simpson A.G.B."/>
            <person name="Roger A.J."/>
            <person name="Svard S.G."/>
            <person name="Andersson J.O."/>
        </authorList>
    </citation>
    <scope>NUCLEOTIDE SEQUENCE</scope>
    <source>
        <strain evidence="4">PC1</strain>
    </source>
</reference>
<dbReference type="Pfam" id="PF00400">
    <property type="entry name" value="WD40"/>
    <property type="match status" value="1"/>
</dbReference>
<evidence type="ECO:0000256" key="3">
    <source>
        <dbReference type="PROSITE-ProRule" id="PRU00221"/>
    </source>
</evidence>
<keyword evidence="1 3" id="KW-0853">WD repeat</keyword>
<name>A0A146KEL5_9EUKA</name>
<dbReference type="InterPro" id="IPR015943">
    <property type="entry name" value="WD40/YVTN_repeat-like_dom_sf"/>
</dbReference>
<proteinExistence type="predicted"/>
<evidence type="ECO:0000256" key="1">
    <source>
        <dbReference type="ARBA" id="ARBA00022574"/>
    </source>
</evidence>
<accession>A0A146KEL5</accession>
<organism evidence="4">
    <name type="scientific">Trepomonas sp. PC1</name>
    <dbReference type="NCBI Taxonomy" id="1076344"/>
    <lineage>
        <taxon>Eukaryota</taxon>
        <taxon>Metamonada</taxon>
        <taxon>Diplomonadida</taxon>
        <taxon>Hexamitidae</taxon>
        <taxon>Hexamitinae</taxon>
        <taxon>Trepomonas</taxon>
    </lineage>
</organism>
<feature type="repeat" description="WD" evidence="3">
    <location>
        <begin position="59"/>
        <end position="91"/>
    </location>
</feature>
<dbReference type="SUPFAM" id="SSF50978">
    <property type="entry name" value="WD40 repeat-like"/>
    <property type="match status" value="1"/>
</dbReference>
<dbReference type="PROSITE" id="PS50294">
    <property type="entry name" value="WD_REPEATS_REGION"/>
    <property type="match status" value="1"/>
</dbReference>
<feature type="non-terminal residue" evidence="4">
    <location>
        <position position="1201"/>
    </location>
</feature>
<evidence type="ECO:0000256" key="2">
    <source>
        <dbReference type="ARBA" id="ARBA00022737"/>
    </source>
</evidence>
<keyword evidence="2" id="KW-0677">Repeat</keyword>
<dbReference type="PROSITE" id="PS50082">
    <property type="entry name" value="WD_REPEATS_2"/>
    <property type="match status" value="1"/>
</dbReference>
<dbReference type="PANTHER" id="PTHR10971">
    <property type="entry name" value="MRNA EXPORT FACTOR AND BUB3"/>
    <property type="match status" value="1"/>
</dbReference>
<sequence>MEFKYSNSLYFRKLSPEKISLSSFVVANSKQIIFGGLSNGTLIAWDLCLPIPVARVCVINAHEGMITSLVYNEEANLVISAGLDHHIRIWDPIFSDLVDVSGVEKLKIEQEFKNNNFYVSHGGTVQPPILPSDMSMKKSYLVQEICESERGIVKLAIINTNLIVLSMDGSIYLYCLKQDTALRYPKYALQDKIFLGFETPDITKQIEIQNIAQSHKQLYGQTSIEHRQLTQLDGSQTISTSGHQSLSSPIYPISIISNRDDGTVFVGDSIGQVHVIDISSQQLKYLHCFQGANRLGITGLQYLEKENTVLTAGADGVIRGMVGITGQASFTFFNQRTSKYTSTEIFTLNQDKNEHRKARTEEELKAESKTLENNKFANEMAMDLRQKSEQIIVLADETNNITVLEASHGGLLLDVPMTDLMPTQLQVQTDLEKFNIDTTFPIVCDFRMSKNQAMYAIQKQNTTASDEYRMLKLAFEKKMSQNQIDQVHPNLQIYQDQEIKYIGKITSGLEQMVCIFRNSCVNIYKLKRSETQLKVNKPIKLLGLLLVSIQQRQARQLQVIEKDIDDDNYIGDVSPEVFHNKRGSTSPFRQFMSKYRLKQVQLQKLNGPLQKLGSLTPFLPDDIDAVENFIKNNMSQKGDLPEFKSPTKKGIEQVVTDMSVPFYVITATEDNQVQNFDPRVMRRPYHVYTMDFQMLMNAVILDFSEQCKTKFEYKKLDLVDDIKKIKQPEYYLKQGKLPKIQPILQKDNVYSKLAKPRNAIKQINVKKESEFKYYHAGTGYDNQHDLGLNDHDITYTINEDVNTLKNDVQKMNIDVKKVSELPNSSTFALLLDLHQKRDILVYGHEDGSLSFQDLLSNQIFRVFGGHPIAVNLITHCNSQSGFHVISFSLDGRLLCTQVPKVGQLKIQFLGYVQAPEDISTVYAFPGFVLLGCQNSKLLMGLLPFPLQMKFYELFNTEKFNKFTGQQIKFGQVFQMKVVDQTLFLCYESGHVFIFQGFVQLLNDYVELVQKNMRIDLPQSGQYAQMAQTEFVLCPHYFFKAVDNVSFFYVAAPIVNGEVFMKQLAMQHVTLKSELLEENFQPKLLVENKDYSRTLKKPSISLKEIMQSKNGTESIISKDLGTKNYILVASGNKVHMFDETGQNIQKYEFSTNISAIQSVNRGEVGSKILFQLAQMNTGARFLKTFWVGTVEGGILFQEVEEW</sequence>
<dbReference type="InterPro" id="IPR011047">
    <property type="entry name" value="Quinoprotein_ADH-like_sf"/>
</dbReference>
<dbReference type="SMART" id="SM00320">
    <property type="entry name" value="WD40"/>
    <property type="match status" value="3"/>
</dbReference>
<gene>
    <name evidence="4" type="ORF">TPC1_13572</name>
</gene>
<dbReference type="SUPFAM" id="SSF50998">
    <property type="entry name" value="Quinoprotein alcohol dehydrogenase-like"/>
    <property type="match status" value="1"/>
</dbReference>